<dbReference type="PANTHER" id="PTHR46847">
    <property type="entry name" value="D-ALLOSE-BINDING PERIPLASMIC PROTEIN-RELATED"/>
    <property type="match status" value="1"/>
</dbReference>
<evidence type="ECO:0000313" key="6">
    <source>
        <dbReference type="Proteomes" id="UP000318437"/>
    </source>
</evidence>
<dbReference type="Gene3D" id="3.40.50.2300">
    <property type="match status" value="2"/>
</dbReference>
<dbReference type="GO" id="GO:0030246">
    <property type="term" value="F:carbohydrate binding"/>
    <property type="evidence" value="ECO:0007669"/>
    <property type="project" value="UniProtKB-ARBA"/>
</dbReference>
<evidence type="ECO:0000256" key="3">
    <source>
        <dbReference type="ARBA" id="ARBA00022729"/>
    </source>
</evidence>
<keyword evidence="3" id="KW-0732">Signal</keyword>
<accession>A0A5C6CT68</accession>
<proteinExistence type="inferred from homology"/>
<dbReference type="SUPFAM" id="SSF53822">
    <property type="entry name" value="Periplasmic binding protein-like I"/>
    <property type="match status" value="1"/>
</dbReference>
<organism evidence="5 6">
    <name type="scientific">Bythopirellula polymerisocia</name>
    <dbReference type="NCBI Taxonomy" id="2528003"/>
    <lineage>
        <taxon>Bacteria</taxon>
        <taxon>Pseudomonadati</taxon>
        <taxon>Planctomycetota</taxon>
        <taxon>Planctomycetia</taxon>
        <taxon>Pirellulales</taxon>
        <taxon>Lacipirellulaceae</taxon>
        <taxon>Bythopirellula</taxon>
    </lineage>
</organism>
<dbReference type="Proteomes" id="UP000318437">
    <property type="component" value="Unassembled WGS sequence"/>
</dbReference>
<protein>
    <submittedName>
        <fullName evidence="5">D-allose-binding periplasmic protein</fullName>
    </submittedName>
</protein>
<dbReference type="OrthoDB" id="569491at2"/>
<dbReference type="GO" id="GO:0030313">
    <property type="term" value="C:cell envelope"/>
    <property type="evidence" value="ECO:0007669"/>
    <property type="project" value="UniProtKB-SubCell"/>
</dbReference>
<evidence type="ECO:0000256" key="1">
    <source>
        <dbReference type="ARBA" id="ARBA00004196"/>
    </source>
</evidence>
<evidence type="ECO:0000259" key="4">
    <source>
        <dbReference type="Pfam" id="PF13407"/>
    </source>
</evidence>
<sequence length="347" mass="37695">MSRSNLFFLAVAVGAIAMAFWYRQQVFQEKPVPTTPKLAFVTGGSGPYWQLTAEGARAAAKSLDCELDVELPQDDESLDQQMTILTRLNLDKLDGVALSPLDAEGQTNMINRIQQQTNVVTFDSDAPHSMRRGHVGTSNYGAGGICARLVAEALPDGGDVLVLMANLTKENMIDRKSGFEETLNKPPAEGAEEKSTPQYNIVGFLIDTGDATISKQNIKVTLKSHPELACIVGMNSQHAAIIMDVLKEVDKLGKIKVVTFDAEPAALEGIEAGNIYATIAQDPYKYGFEATRMLSTLSRSGADELPIVGGGTVNINAEPIRQNELKEFKDRLLARTTKPEKPKDVKN</sequence>
<name>A0A5C6CT68_9BACT</name>
<reference evidence="5 6" key="1">
    <citation type="submission" date="2019-02" db="EMBL/GenBank/DDBJ databases">
        <title>Deep-cultivation of Planctomycetes and their phenomic and genomic characterization uncovers novel biology.</title>
        <authorList>
            <person name="Wiegand S."/>
            <person name="Jogler M."/>
            <person name="Boedeker C."/>
            <person name="Pinto D."/>
            <person name="Vollmers J."/>
            <person name="Rivas-Marin E."/>
            <person name="Kohn T."/>
            <person name="Peeters S.H."/>
            <person name="Heuer A."/>
            <person name="Rast P."/>
            <person name="Oberbeckmann S."/>
            <person name="Bunk B."/>
            <person name="Jeske O."/>
            <person name="Meyerdierks A."/>
            <person name="Storesund J.E."/>
            <person name="Kallscheuer N."/>
            <person name="Luecker S."/>
            <person name="Lage O.M."/>
            <person name="Pohl T."/>
            <person name="Merkel B.J."/>
            <person name="Hornburger P."/>
            <person name="Mueller R.-W."/>
            <person name="Bruemmer F."/>
            <person name="Labrenz M."/>
            <person name="Spormann A.M."/>
            <person name="Op Den Camp H."/>
            <person name="Overmann J."/>
            <person name="Amann R."/>
            <person name="Jetten M.S.M."/>
            <person name="Mascher T."/>
            <person name="Medema M.H."/>
            <person name="Devos D.P."/>
            <person name="Kaster A.-K."/>
            <person name="Ovreas L."/>
            <person name="Rohde M."/>
            <person name="Galperin M.Y."/>
            <person name="Jogler C."/>
        </authorList>
    </citation>
    <scope>NUCLEOTIDE SEQUENCE [LARGE SCALE GENOMIC DNA]</scope>
    <source>
        <strain evidence="5 6">Pla144</strain>
    </source>
</reference>
<dbReference type="AlphaFoldDB" id="A0A5C6CT68"/>
<gene>
    <name evidence="5" type="primary">alsB_3</name>
    <name evidence="5" type="ORF">Pla144_24990</name>
</gene>
<comment type="subcellular location">
    <subcellularLocation>
        <location evidence="1">Cell envelope</location>
    </subcellularLocation>
</comment>
<dbReference type="EMBL" id="SJPS01000003">
    <property type="protein sequence ID" value="TWU27722.1"/>
    <property type="molecule type" value="Genomic_DNA"/>
</dbReference>
<dbReference type="InterPro" id="IPR028082">
    <property type="entry name" value="Peripla_BP_I"/>
</dbReference>
<dbReference type="RefSeq" id="WP_146450890.1">
    <property type="nucleotide sequence ID" value="NZ_SJPS01000003.1"/>
</dbReference>
<comment type="similarity">
    <text evidence="2">Belongs to the bacterial solute-binding protein 2 family.</text>
</comment>
<dbReference type="PANTHER" id="PTHR46847:SF1">
    <property type="entry name" value="D-ALLOSE-BINDING PERIPLASMIC PROTEIN-RELATED"/>
    <property type="match status" value="1"/>
</dbReference>
<evidence type="ECO:0000313" key="5">
    <source>
        <dbReference type="EMBL" id="TWU27722.1"/>
    </source>
</evidence>
<keyword evidence="6" id="KW-1185">Reference proteome</keyword>
<comment type="caution">
    <text evidence="5">The sequence shown here is derived from an EMBL/GenBank/DDBJ whole genome shotgun (WGS) entry which is preliminary data.</text>
</comment>
<feature type="domain" description="Periplasmic binding protein" evidence="4">
    <location>
        <begin position="43"/>
        <end position="297"/>
    </location>
</feature>
<dbReference type="InterPro" id="IPR025997">
    <property type="entry name" value="SBP_2_dom"/>
</dbReference>
<dbReference type="Pfam" id="PF13407">
    <property type="entry name" value="Peripla_BP_4"/>
    <property type="match status" value="1"/>
</dbReference>
<evidence type="ECO:0000256" key="2">
    <source>
        <dbReference type="ARBA" id="ARBA00007639"/>
    </source>
</evidence>